<dbReference type="EMBL" id="OUUY01000130">
    <property type="protein sequence ID" value="SPQ01928.1"/>
    <property type="molecule type" value="Genomic_DNA"/>
</dbReference>
<sequence>MDKKVLATEEQLAYANILDSGMKVGLLTLIVTFIIYLTGILTPHVPVNDLPNYWKMPVHKYLTATGIHPGWAWLGMLGKGDFLNFIGIAFLAGVTIICYVRIIPILLRKKDTIYAVLAVVEVLVLALAASGLLKAGGH</sequence>
<proteinExistence type="predicted"/>
<evidence type="ECO:0000256" key="1">
    <source>
        <dbReference type="SAM" id="Phobius"/>
    </source>
</evidence>
<keyword evidence="1" id="KW-0472">Membrane</keyword>
<keyword evidence="1" id="KW-1133">Transmembrane helix</keyword>
<feature type="transmembrane region" description="Helical" evidence="1">
    <location>
        <begin position="82"/>
        <end position="100"/>
    </location>
</feature>
<keyword evidence="3" id="KW-1185">Reference proteome</keyword>
<name>A0A2U3QKK7_9BACT</name>
<reference evidence="3" key="1">
    <citation type="submission" date="2018-03" db="EMBL/GenBank/DDBJ databases">
        <authorList>
            <person name="Zecchin S."/>
        </authorList>
    </citation>
    <scope>NUCLEOTIDE SEQUENCE [LARGE SCALE GENOMIC DNA]</scope>
</reference>
<evidence type="ECO:0000313" key="3">
    <source>
        <dbReference type="Proteomes" id="UP000245125"/>
    </source>
</evidence>
<feature type="transmembrane region" description="Helical" evidence="1">
    <location>
        <begin position="24"/>
        <end position="45"/>
    </location>
</feature>
<dbReference type="AlphaFoldDB" id="A0A2U3QKK7"/>
<evidence type="ECO:0000313" key="2">
    <source>
        <dbReference type="EMBL" id="SPQ01928.1"/>
    </source>
</evidence>
<keyword evidence="1" id="KW-0812">Transmembrane</keyword>
<dbReference type="Proteomes" id="UP000245125">
    <property type="component" value="Unassembled WGS sequence"/>
</dbReference>
<accession>A0A2U3QKK7</accession>
<dbReference type="OrthoDB" id="9791302at2"/>
<gene>
    <name evidence="2" type="ORF">NBG4_80028</name>
</gene>
<protein>
    <recommendedName>
        <fullName evidence="4">DUF1634 domain-containing protein</fullName>
    </recommendedName>
</protein>
<feature type="transmembrane region" description="Helical" evidence="1">
    <location>
        <begin position="112"/>
        <end position="133"/>
    </location>
</feature>
<evidence type="ECO:0008006" key="4">
    <source>
        <dbReference type="Google" id="ProtNLM"/>
    </source>
</evidence>
<organism evidence="2 3">
    <name type="scientific">Candidatus Sulfobium mesophilum</name>
    <dbReference type="NCBI Taxonomy" id="2016548"/>
    <lineage>
        <taxon>Bacteria</taxon>
        <taxon>Pseudomonadati</taxon>
        <taxon>Nitrospirota</taxon>
        <taxon>Nitrospiria</taxon>
        <taxon>Nitrospirales</taxon>
        <taxon>Nitrospiraceae</taxon>
        <taxon>Candidatus Sulfobium</taxon>
    </lineage>
</organism>